<protein>
    <submittedName>
        <fullName evidence="1">Uncharacterized protein</fullName>
    </submittedName>
</protein>
<dbReference type="Proteomes" id="UP001634394">
    <property type="component" value="Unassembled WGS sequence"/>
</dbReference>
<evidence type="ECO:0000313" key="1">
    <source>
        <dbReference type="EMBL" id="KAL3871659.1"/>
    </source>
</evidence>
<sequence length="100" mass="11703">MYAMHKAELDEILGQIEYEGEEEAKIEPIPSMLDFDFLYFIIQPLTRRGTVVSKNNSIAMTILLRQTDENFVTIEKQESLAIFTYILSYFTPHLQLIIRN</sequence>
<name>A0ABD3WCM8_SINWO</name>
<dbReference type="EMBL" id="JBJQND010000007">
    <property type="protein sequence ID" value="KAL3871659.1"/>
    <property type="molecule type" value="Genomic_DNA"/>
</dbReference>
<proteinExistence type="predicted"/>
<dbReference type="AlphaFoldDB" id="A0ABD3WCM8"/>
<accession>A0ABD3WCM8</accession>
<evidence type="ECO:0000313" key="2">
    <source>
        <dbReference type="Proteomes" id="UP001634394"/>
    </source>
</evidence>
<comment type="caution">
    <text evidence="1">The sequence shown here is derived from an EMBL/GenBank/DDBJ whole genome shotgun (WGS) entry which is preliminary data.</text>
</comment>
<gene>
    <name evidence="1" type="ORF">ACJMK2_039643</name>
</gene>
<reference evidence="1 2" key="1">
    <citation type="submission" date="2024-11" db="EMBL/GenBank/DDBJ databases">
        <title>Chromosome-level genome assembly of the freshwater bivalve Anodonta woodiana.</title>
        <authorList>
            <person name="Chen X."/>
        </authorList>
    </citation>
    <scope>NUCLEOTIDE SEQUENCE [LARGE SCALE GENOMIC DNA]</scope>
    <source>
        <strain evidence="1">MN2024</strain>
        <tissue evidence="1">Gills</tissue>
    </source>
</reference>
<keyword evidence="2" id="KW-1185">Reference proteome</keyword>
<organism evidence="1 2">
    <name type="scientific">Sinanodonta woodiana</name>
    <name type="common">Chinese pond mussel</name>
    <name type="synonym">Anodonta woodiana</name>
    <dbReference type="NCBI Taxonomy" id="1069815"/>
    <lineage>
        <taxon>Eukaryota</taxon>
        <taxon>Metazoa</taxon>
        <taxon>Spiralia</taxon>
        <taxon>Lophotrochozoa</taxon>
        <taxon>Mollusca</taxon>
        <taxon>Bivalvia</taxon>
        <taxon>Autobranchia</taxon>
        <taxon>Heteroconchia</taxon>
        <taxon>Palaeoheterodonta</taxon>
        <taxon>Unionida</taxon>
        <taxon>Unionoidea</taxon>
        <taxon>Unionidae</taxon>
        <taxon>Unioninae</taxon>
        <taxon>Sinanodonta</taxon>
    </lineage>
</organism>